<comment type="caution">
    <text evidence="2">The sequence shown here is derived from an EMBL/GenBank/DDBJ whole genome shotgun (WGS) entry which is preliminary data.</text>
</comment>
<dbReference type="AlphaFoldDB" id="A0A8J6HN75"/>
<proteinExistence type="predicted"/>
<evidence type="ECO:0000256" key="1">
    <source>
        <dbReference type="SAM" id="Coils"/>
    </source>
</evidence>
<feature type="coiled-coil region" evidence="1">
    <location>
        <begin position="1"/>
        <end position="74"/>
    </location>
</feature>
<sequence>MKEMENILEKLEEMKVGIKAEIKELRQENQEVKRETERLREEFKNKEKKWEEEKNSMAERVARLERKMENEERRRKNNIVITGWNGEGKSKQQTKEDIENFIKENIEEAKVKDWYNSCALSA</sequence>
<name>A0A8J6HN75_TENMO</name>
<protein>
    <submittedName>
        <fullName evidence="2">Uncharacterized protein</fullName>
    </submittedName>
</protein>
<dbReference type="EMBL" id="JABDTM020020387">
    <property type="protein sequence ID" value="KAH0817061.1"/>
    <property type="molecule type" value="Genomic_DNA"/>
</dbReference>
<reference evidence="2" key="2">
    <citation type="submission" date="2021-08" db="EMBL/GenBank/DDBJ databases">
        <authorList>
            <person name="Eriksson T."/>
        </authorList>
    </citation>
    <scope>NUCLEOTIDE SEQUENCE</scope>
    <source>
        <strain evidence="2">Stoneville</strain>
        <tissue evidence="2">Whole head</tissue>
    </source>
</reference>
<evidence type="ECO:0000313" key="2">
    <source>
        <dbReference type="EMBL" id="KAH0817061.1"/>
    </source>
</evidence>
<gene>
    <name evidence="2" type="ORF">GEV33_005730</name>
</gene>
<reference evidence="2" key="1">
    <citation type="journal article" date="2020" name="J Insects Food Feed">
        <title>The yellow mealworm (Tenebrio molitor) genome: a resource for the emerging insects as food and feed industry.</title>
        <authorList>
            <person name="Eriksson T."/>
            <person name="Andere A."/>
            <person name="Kelstrup H."/>
            <person name="Emery V."/>
            <person name="Picard C."/>
        </authorList>
    </citation>
    <scope>NUCLEOTIDE SEQUENCE</scope>
    <source>
        <strain evidence="2">Stoneville</strain>
        <tissue evidence="2">Whole head</tissue>
    </source>
</reference>
<evidence type="ECO:0000313" key="3">
    <source>
        <dbReference type="Proteomes" id="UP000719412"/>
    </source>
</evidence>
<organism evidence="2 3">
    <name type="scientific">Tenebrio molitor</name>
    <name type="common">Yellow mealworm beetle</name>
    <dbReference type="NCBI Taxonomy" id="7067"/>
    <lineage>
        <taxon>Eukaryota</taxon>
        <taxon>Metazoa</taxon>
        <taxon>Ecdysozoa</taxon>
        <taxon>Arthropoda</taxon>
        <taxon>Hexapoda</taxon>
        <taxon>Insecta</taxon>
        <taxon>Pterygota</taxon>
        <taxon>Neoptera</taxon>
        <taxon>Endopterygota</taxon>
        <taxon>Coleoptera</taxon>
        <taxon>Polyphaga</taxon>
        <taxon>Cucujiformia</taxon>
        <taxon>Tenebrionidae</taxon>
        <taxon>Tenebrio</taxon>
    </lineage>
</organism>
<dbReference type="Proteomes" id="UP000719412">
    <property type="component" value="Unassembled WGS sequence"/>
</dbReference>
<keyword evidence="3" id="KW-1185">Reference proteome</keyword>
<keyword evidence="1" id="KW-0175">Coiled coil</keyword>
<accession>A0A8J6HN75</accession>